<organism evidence="3 4">
    <name type="scientific">Devosia limi DSM 17137</name>
    <dbReference type="NCBI Taxonomy" id="1121477"/>
    <lineage>
        <taxon>Bacteria</taxon>
        <taxon>Pseudomonadati</taxon>
        <taxon>Pseudomonadota</taxon>
        <taxon>Alphaproteobacteria</taxon>
        <taxon>Hyphomicrobiales</taxon>
        <taxon>Devosiaceae</taxon>
        <taxon>Devosia</taxon>
    </lineage>
</organism>
<keyword evidence="3" id="KW-0808">Transferase</keyword>
<accession>A0A1M5GAC2</accession>
<dbReference type="EMBL" id="FQVC01000022">
    <property type="protein sequence ID" value="SHG00656.1"/>
    <property type="molecule type" value="Genomic_DNA"/>
</dbReference>
<feature type="domain" description="Class II Histidinyl-tRNA synthetase (HisRS)-like catalytic core" evidence="2">
    <location>
        <begin position="227"/>
        <end position="348"/>
    </location>
</feature>
<dbReference type="GO" id="GO:0005737">
    <property type="term" value="C:cytoplasm"/>
    <property type="evidence" value="ECO:0007669"/>
    <property type="project" value="InterPro"/>
</dbReference>
<dbReference type="InterPro" id="IPR041715">
    <property type="entry name" value="HisRS-like_core"/>
</dbReference>
<dbReference type="SUPFAM" id="SSF55681">
    <property type="entry name" value="Class II aaRS and biotin synthetases"/>
    <property type="match status" value="1"/>
</dbReference>
<name>A0A1M5GAC2_9HYPH</name>
<dbReference type="GO" id="GO:0004821">
    <property type="term" value="F:histidine-tRNA ligase activity"/>
    <property type="evidence" value="ECO:0007669"/>
    <property type="project" value="TreeGrafter"/>
</dbReference>
<dbReference type="Gene3D" id="3.30.930.10">
    <property type="entry name" value="Bira Bifunctional Protein, Domain 2"/>
    <property type="match status" value="1"/>
</dbReference>
<dbReference type="Pfam" id="PF13393">
    <property type="entry name" value="tRNA-synt_His"/>
    <property type="match status" value="2"/>
</dbReference>
<reference evidence="3 4" key="1">
    <citation type="submission" date="2016-11" db="EMBL/GenBank/DDBJ databases">
        <authorList>
            <person name="Jaros S."/>
            <person name="Januszkiewicz K."/>
            <person name="Wedrychowicz H."/>
        </authorList>
    </citation>
    <scope>NUCLEOTIDE SEQUENCE [LARGE SCALE GENOMIC DNA]</scope>
    <source>
        <strain evidence="3 4">DSM 17137</strain>
    </source>
</reference>
<dbReference type="GO" id="GO:0016757">
    <property type="term" value="F:glycosyltransferase activity"/>
    <property type="evidence" value="ECO:0007669"/>
    <property type="project" value="UniProtKB-KW"/>
</dbReference>
<protein>
    <submittedName>
        <fullName evidence="3">ATP phosphoribosyltransferase regulatory subunit</fullName>
    </submittedName>
</protein>
<keyword evidence="1" id="KW-0368">Histidine biosynthesis</keyword>
<dbReference type="OrthoDB" id="9797914at2"/>
<dbReference type="PANTHER" id="PTHR43707">
    <property type="entry name" value="HISTIDYL-TRNA SYNTHETASE"/>
    <property type="match status" value="1"/>
</dbReference>
<evidence type="ECO:0000256" key="1">
    <source>
        <dbReference type="ARBA" id="ARBA00023102"/>
    </source>
</evidence>
<evidence type="ECO:0000259" key="2">
    <source>
        <dbReference type="Pfam" id="PF13393"/>
    </source>
</evidence>
<dbReference type="AlphaFoldDB" id="A0A1M5GAC2"/>
<dbReference type="GO" id="GO:0006427">
    <property type="term" value="P:histidyl-tRNA aminoacylation"/>
    <property type="evidence" value="ECO:0007669"/>
    <property type="project" value="TreeGrafter"/>
</dbReference>
<keyword evidence="1" id="KW-0028">Amino-acid biosynthesis</keyword>
<dbReference type="GO" id="GO:0000105">
    <property type="term" value="P:L-histidine biosynthetic process"/>
    <property type="evidence" value="ECO:0007669"/>
    <property type="project" value="UniProtKB-KW"/>
</dbReference>
<feature type="domain" description="Class II Histidinyl-tRNA synthetase (HisRS)-like catalytic core" evidence="2">
    <location>
        <begin position="8"/>
        <end position="165"/>
    </location>
</feature>
<dbReference type="RefSeq" id="WP_052950394.1">
    <property type="nucleotide sequence ID" value="NZ_FQVC01000022.1"/>
</dbReference>
<dbReference type="Proteomes" id="UP000184533">
    <property type="component" value="Unassembled WGS sequence"/>
</dbReference>
<evidence type="ECO:0000313" key="3">
    <source>
        <dbReference type="EMBL" id="SHG00656.1"/>
    </source>
</evidence>
<dbReference type="InterPro" id="IPR004516">
    <property type="entry name" value="HisRS/HisZ"/>
</dbReference>
<sequence length="354" mass="38711">MTNAAFRRTNLEALVEAQGATRATPPLLLPADPYFDLAGEEFGRRLLLTTATTGAEYCLRPDFTLPIVTDYIANGVGQPAAFSYLGPIFRQREDGPAEFDQAGIELLAQPDGDVALDQVFTFARAALDMFGVSPNIRLGGVGLFEALLAQADMPAPWRSRIRHRFGHPEALERLLKRLAVSHDTKPQKQPSRADLVTDITEQMVAAGLSLAEGRTPEEIADRYLEKQALNDAHVPAETLALLHEYLAISGPVLQSLTRIEALAASRRLMLGAPIRAIRRHLNGLGEARVTFDASFSPRLDYYTGIVFEMTGRTGDVLASGGQYDRLLERLGAQAPIAASGCSVWIDRLEAEFRQ</sequence>
<gene>
    <name evidence="3" type="ORF">SAMN02745223_04123</name>
</gene>
<evidence type="ECO:0000313" key="4">
    <source>
        <dbReference type="Proteomes" id="UP000184533"/>
    </source>
</evidence>
<dbReference type="PANTHER" id="PTHR43707:SF1">
    <property type="entry name" value="HISTIDINE--TRNA LIGASE, MITOCHONDRIAL-RELATED"/>
    <property type="match status" value="1"/>
</dbReference>
<proteinExistence type="predicted"/>
<dbReference type="InterPro" id="IPR045864">
    <property type="entry name" value="aa-tRNA-synth_II/BPL/LPL"/>
</dbReference>
<keyword evidence="3" id="KW-0328">Glycosyltransferase</keyword>